<evidence type="ECO:0000256" key="1">
    <source>
        <dbReference type="ARBA" id="ARBA00007594"/>
    </source>
</evidence>
<dbReference type="NCBIfam" id="TIGR01308">
    <property type="entry name" value="rpmD_bact"/>
    <property type="match status" value="1"/>
</dbReference>
<dbReference type="InterPro" id="IPR005996">
    <property type="entry name" value="Ribosomal_uL30_bac-type"/>
</dbReference>
<keyword evidence="2" id="KW-0689">Ribosomal protein</keyword>
<dbReference type="SUPFAM" id="SSF55129">
    <property type="entry name" value="Ribosomal protein L30p/L7e"/>
    <property type="match status" value="1"/>
</dbReference>
<feature type="domain" description="Large ribosomal subunit protein uL30-like ferredoxin-like fold" evidence="6">
    <location>
        <begin position="21"/>
        <end position="71"/>
    </location>
</feature>
<dbReference type="EMBL" id="MU154550">
    <property type="protein sequence ID" value="KAF9496677.1"/>
    <property type="molecule type" value="Genomic_DNA"/>
</dbReference>
<dbReference type="AlphaFoldDB" id="A0A9P5ZY85"/>
<gene>
    <name evidence="7" type="ORF">BDN71DRAFT_1389058</name>
</gene>
<dbReference type="OrthoDB" id="509901at2759"/>
<evidence type="ECO:0000313" key="8">
    <source>
        <dbReference type="Proteomes" id="UP000807025"/>
    </source>
</evidence>
<evidence type="ECO:0000259" key="6">
    <source>
        <dbReference type="Pfam" id="PF00327"/>
    </source>
</evidence>
<reference evidence="7" key="1">
    <citation type="submission" date="2020-11" db="EMBL/GenBank/DDBJ databases">
        <authorList>
            <consortium name="DOE Joint Genome Institute"/>
            <person name="Ahrendt S."/>
            <person name="Riley R."/>
            <person name="Andreopoulos W."/>
            <person name="Labutti K."/>
            <person name="Pangilinan J."/>
            <person name="Ruiz-Duenas F.J."/>
            <person name="Barrasa J.M."/>
            <person name="Sanchez-Garcia M."/>
            <person name="Camarero S."/>
            <person name="Miyauchi S."/>
            <person name="Serrano A."/>
            <person name="Linde D."/>
            <person name="Babiker R."/>
            <person name="Drula E."/>
            <person name="Ayuso-Fernandez I."/>
            <person name="Pacheco R."/>
            <person name="Padilla G."/>
            <person name="Ferreira P."/>
            <person name="Barriuso J."/>
            <person name="Kellner H."/>
            <person name="Castanera R."/>
            <person name="Alfaro M."/>
            <person name="Ramirez L."/>
            <person name="Pisabarro A.G."/>
            <person name="Kuo A."/>
            <person name="Tritt A."/>
            <person name="Lipzen A."/>
            <person name="He G."/>
            <person name="Yan M."/>
            <person name="Ng V."/>
            <person name="Cullen D."/>
            <person name="Martin F."/>
            <person name="Rosso M.-N."/>
            <person name="Henrissat B."/>
            <person name="Hibbett D."/>
            <person name="Martinez A.T."/>
            <person name="Grigoriev I.V."/>
        </authorList>
    </citation>
    <scope>NUCLEOTIDE SEQUENCE</scope>
    <source>
        <strain evidence="7">ATCC 90797</strain>
    </source>
</reference>
<dbReference type="Proteomes" id="UP000807025">
    <property type="component" value="Unassembled WGS sequence"/>
</dbReference>
<dbReference type="GO" id="GO:0003735">
    <property type="term" value="F:structural constituent of ribosome"/>
    <property type="evidence" value="ECO:0007669"/>
    <property type="project" value="InterPro"/>
</dbReference>
<proteinExistence type="inferred from homology"/>
<evidence type="ECO:0000313" key="7">
    <source>
        <dbReference type="EMBL" id="KAF9496677.1"/>
    </source>
</evidence>
<evidence type="ECO:0000256" key="5">
    <source>
        <dbReference type="SAM" id="MobiDB-lite"/>
    </source>
</evidence>
<name>A0A9P5ZY85_PLEER</name>
<dbReference type="PANTHER" id="PTHR15892">
    <property type="entry name" value="MITOCHONDRIAL RIBOSOMAL PROTEIN L30"/>
    <property type="match status" value="1"/>
</dbReference>
<organism evidence="7 8">
    <name type="scientific">Pleurotus eryngii</name>
    <name type="common">Boletus of the steppes</name>
    <dbReference type="NCBI Taxonomy" id="5323"/>
    <lineage>
        <taxon>Eukaryota</taxon>
        <taxon>Fungi</taxon>
        <taxon>Dikarya</taxon>
        <taxon>Basidiomycota</taxon>
        <taxon>Agaricomycotina</taxon>
        <taxon>Agaricomycetes</taxon>
        <taxon>Agaricomycetidae</taxon>
        <taxon>Agaricales</taxon>
        <taxon>Pleurotineae</taxon>
        <taxon>Pleurotaceae</taxon>
        <taxon>Pleurotus</taxon>
    </lineage>
</organism>
<evidence type="ECO:0000256" key="2">
    <source>
        <dbReference type="ARBA" id="ARBA00022980"/>
    </source>
</evidence>
<comment type="caution">
    <text evidence="7">The sequence shown here is derived from an EMBL/GenBank/DDBJ whole genome shotgun (WGS) entry which is preliminary data.</text>
</comment>
<keyword evidence="8" id="KW-1185">Reference proteome</keyword>
<dbReference type="Gene3D" id="3.30.1390.20">
    <property type="entry name" value="Ribosomal protein L30, ferredoxin-like fold domain"/>
    <property type="match status" value="1"/>
</dbReference>
<comment type="similarity">
    <text evidence="1">Belongs to the universal ribosomal protein uL30 family.</text>
</comment>
<dbReference type="InterPro" id="IPR036919">
    <property type="entry name" value="Ribo_uL30_ferredoxin-like_sf"/>
</dbReference>
<dbReference type="PANTHER" id="PTHR15892:SF2">
    <property type="entry name" value="LARGE RIBOSOMAL SUBUNIT PROTEIN UL30M"/>
    <property type="match status" value="1"/>
</dbReference>
<evidence type="ECO:0000256" key="4">
    <source>
        <dbReference type="ARBA" id="ARBA00035281"/>
    </source>
</evidence>
<protein>
    <recommendedName>
        <fullName evidence="4">Large ribosomal subunit protein uL30m</fullName>
    </recommendedName>
</protein>
<feature type="compositionally biased region" description="Basic and acidic residues" evidence="5">
    <location>
        <begin position="81"/>
        <end position="93"/>
    </location>
</feature>
<keyword evidence="3" id="KW-0687">Ribonucleoprotein</keyword>
<sequence>MSSAAHSEPSSTGSSPPMTHFKITLRRSAIGLGDRIKGTLVSLGIHRRHQTVYHSHGPEVAGKLLAVKELIDVENVPTELVKTKEQQTRDRRPPRGYQVVGNRRNEPLIA</sequence>
<feature type="region of interest" description="Disordered" evidence="5">
    <location>
        <begin position="81"/>
        <end position="110"/>
    </location>
</feature>
<dbReference type="GO" id="GO:0015934">
    <property type="term" value="C:large ribosomal subunit"/>
    <property type="evidence" value="ECO:0007669"/>
    <property type="project" value="InterPro"/>
</dbReference>
<dbReference type="GO" id="GO:0006412">
    <property type="term" value="P:translation"/>
    <property type="evidence" value="ECO:0007669"/>
    <property type="project" value="InterPro"/>
</dbReference>
<dbReference type="InterPro" id="IPR016082">
    <property type="entry name" value="Ribosomal_uL30_ferredoxin-like"/>
</dbReference>
<dbReference type="Pfam" id="PF00327">
    <property type="entry name" value="Ribosomal_L30"/>
    <property type="match status" value="1"/>
</dbReference>
<accession>A0A9P5ZY85</accession>
<dbReference type="GO" id="GO:0005739">
    <property type="term" value="C:mitochondrion"/>
    <property type="evidence" value="ECO:0007669"/>
    <property type="project" value="TreeGrafter"/>
</dbReference>
<evidence type="ECO:0000256" key="3">
    <source>
        <dbReference type="ARBA" id="ARBA00023274"/>
    </source>
</evidence>